<reference evidence="2" key="2">
    <citation type="journal article" date="2007" name="Science">
        <title>Draft genome sequence of the sexually transmitted pathogen Trichomonas vaginalis.</title>
        <authorList>
            <person name="Carlton J.M."/>
            <person name="Hirt R.P."/>
            <person name="Silva J.C."/>
            <person name="Delcher A.L."/>
            <person name="Schatz M."/>
            <person name="Zhao Q."/>
            <person name="Wortman J.R."/>
            <person name="Bidwell S.L."/>
            <person name="Alsmark U.C.M."/>
            <person name="Besteiro S."/>
            <person name="Sicheritz-Ponten T."/>
            <person name="Noel C.J."/>
            <person name="Dacks J.B."/>
            <person name="Foster P.G."/>
            <person name="Simillion C."/>
            <person name="Van de Peer Y."/>
            <person name="Miranda-Saavedra D."/>
            <person name="Barton G.J."/>
            <person name="Westrop G.D."/>
            <person name="Mueller S."/>
            <person name="Dessi D."/>
            <person name="Fiori P.L."/>
            <person name="Ren Q."/>
            <person name="Paulsen I."/>
            <person name="Zhang H."/>
            <person name="Bastida-Corcuera F.D."/>
            <person name="Simoes-Barbosa A."/>
            <person name="Brown M.T."/>
            <person name="Hayes R.D."/>
            <person name="Mukherjee M."/>
            <person name="Okumura C.Y."/>
            <person name="Schneider R."/>
            <person name="Smith A.J."/>
            <person name="Vanacova S."/>
            <person name="Villalvazo M."/>
            <person name="Haas B.J."/>
            <person name="Pertea M."/>
            <person name="Feldblyum T.V."/>
            <person name="Utterback T.R."/>
            <person name="Shu C.L."/>
            <person name="Osoegawa K."/>
            <person name="de Jong P.J."/>
            <person name="Hrdy I."/>
            <person name="Horvathova L."/>
            <person name="Zubacova Z."/>
            <person name="Dolezal P."/>
            <person name="Malik S.B."/>
            <person name="Logsdon J.M. Jr."/>
            <person name="Henze K."/>
            <person name="Gupta A."/>
            <person name="Wang C.C."/>
            <person name="Dunne R.L."/>
            <person name="Upcroft J.A."/>
            <person name="Upcroft P."/>
            <person name="White O."/>
            <person name="Salzberg S.L."/>
            <person name="Tang P."/>
            <person name="Chiu C.-H."/>
            <person name="Lee Y.-S."/>
            <person name="Embley T.M."/>
            <person name="Coombs G.H."/>
            <person name="Mottram J.C."/>
            <person name="Tachezy J."/>
            <person name="Fraser-Liggett C.M."/>
            <person name="Johnson P.J."/>
        </authorList>
    </citation>
    <scope>NUCLEOTIDE SEQUENCE [LARGE SCALE GENOMIC DNA]</scope>
    <source>
        <strain evidence="2">G3</strain>
    </source>
</reference>
<keyword evidence="1" id="KW-0175">Coiled coil</keyword>
<dbReference type="AlphaFoldDB" id="A2F123"/>
<feature type="coiled-coil region" evidence="1">
    <location>
        <begin position="109"/>
        <end position="136"/>
    </location>
</feature>
<dbReference type="VEuPathDB" id="TrichDB:TVAG_324880"/>
<dbReference type="VEuPathDB" id="TrichDB:TVAGG3_0815040"/>
<dbReference type="RefSeq" id="XP_001314116.1">
    <property type="nucleotide sequence ID" value="XM_001314106.1"/>
</dbReference>
<accession>A2F123</accession>
<dbReference type="InParanoid" id="A2F123"/>
<evidence type="ECO:0000313" key="2">
    <source>
        <dbReference type="EMBL" id="EAY01374.1"/>
    </source>
</evidence>
<keyword evidence="3" id="KW-1185">Reference proteome</keyword>
<dbReference type="KEGG" id="tva:4759203"/>
<reference evidence="2" key="1">
    <citation type="submission" date="2006-10" db="EMBL/GenBank/DDBJ databases">
        <authorList>
            <person name="Amadeo P."/>
            <person name="Zhao Q."/>
            <person name="Wortman J."/>
            <person name="Fraser-Liggett C."/>
            <person name="Carlton J."/>
        </authorList>
    </citation>
    <scope>NUCLEOTIDE SEQUENCE</scope>
    <source>
        <strain evidence="2">G3</strain>
    </source>
</reference>
<evidence type="ECO:0000313" key="3">
    <source>
        <dbReference type="Proteomes" id="UP000001542"/>
    </source>
</evidence>
<dbReference type="OrthoDB" id="10636021at2759"/>
<organism evidence="2 3">
    <name type="scientific">Trichomonas vaginalis (strain ATCC PRA-98 / G3)</name>
    <dbReference type="NCBI Taxonomy" id="412133"/>
    <lineage>
        <taxon>Eukaryota</taxon>
        <taxon>Metamonada</taxon>
        <taxon>Parabasalia</taxon>
        <taxon>Trichomonadida</taxon>
        <taxon>Trichomonadidae</taxon>
        <taxon>Trichomonas</taxon>
    </lineage>
</organism>
<evidence type="ECO:0000256" key="1">
    <source>
        <dbReference type="SAM" id="Coils"/>
    </source>
</evidence>
<dbReference type="Proteomes" id="UP000001542">
    <property type="component" value="Unassembled WGS sequence"/>
</dbReference>
<dbReference type="EMBL" id="DS113569">
    <property type="protein sequence ID" value="EAY01374.1"/>
    <property type="molecule type" value="Genomic_DNA"/>
</dbReference>
<protein>
    <submittedName>
        <fullName evidence="2">Uncharacterized protein</fullName>
    </submittedName>
</protein>
<proteinExistence type="predicted"/>
<gene>
    <name evidence="2" type="ORF">TVAG_324880</name>
</gene>
<sequence length="1023" mass="117401">MPSDPFVLPTNEFPKVRAKKLEKLNALKEKVINMLQEKGIATIEDVFQLTLTVFEKFVWSTQTIESLSRYLMSCPEIYRIVLKVKDDKALALFPGHHKVTSTSFFVLRKEDQTEDLAKADALMEQLTQAATKHKKKKGGSRKAKDAPLEMIDPQEEGKKPIEEKKEAFTAKMDKTIACHATVSRNYGFISQKRIRAQLIHDFIARQFAYHPFTTKDCIDNMPLSLFAEVGGIGTLPKVLQDEPLLFNVIIKCFPQTFLDKLDYSQGIQEITSLMKYLTDGQRFYKIFDIDMDKYQLNRKAIITFPPVLTATFELGKLEDIPLFWQTCMILELLEQVDPNSNALWKKRHLLHYERPTNLFMKPAKYYLKKYFTPSRVAQEFPLCYYQIEDFVKKIGLNLAFLEGHLTQYYNTKKDDIEKQLTPTSGPVALFCKGESADGLQFRLNPESIIDHIDKSSFTWIKDVTAHVALNYFTSLFSVSPKGAIIATPRRWNSILELIKEFGKPTEEELHQLEKTHSAHLFSIAYHRDYRDLYDYNIATASITAHKFPKSSDIVELTTSDYNWRYNIQRLGWKTDSSLGEVIERMRMISLCPRTIFRASVAETLLTTIEASKVEEAIIFLKFSKFLSCPADEGEGSESPYRFSKNSIGELKPKIPLSFFGDIIRDLQTIDTATYTDSSLNGKILNLPGSCSFLSLPSCEAKIELAVDRIIQAEENSTLSKSVLALQDDKSFDIFKIKVEKLNLPKIKSEVINAKDYFSMSNPAKLDYTSYPTMTCNALHRGYMQSYVVFFQVFDEKDLDFLLVVRMIYSFVLFKFTRGCSLDEIIEFFGEENKERTIKAVIFLEEYDFITALSSTTAMPQFVVDECSNPHFVYSEIDENFSKVKSHYWTDINGNHSPELILNLSLTVFDVVRQNSGIEFLELSEELPSVSLSDLLMIVDTLEADESIYTNYTKNDSGDLFSEGSDVCVPRIPNYQFLYEIGKTLVDSEFVRTKRFIHATCDMIKTEAMILESAYPAKMHHVME</sequence>
<name>A2F123_TRIV3</name>